<proteinExistence type="predicted"/>
<feature type="region of interest" description="Disordered" evidence="1">
    <location>
        <begin position="51"/>
        <end position="115"/>
    </location>
</feature>
<evidence type="ECO:0000313" key="2">
    <source>
        <dbReference type="EMBL" id="CAI9177789.1"/>
    </source>
</evidence>
<gene>
    <name evidence="2" type="ORF">MRATA1EN1_LOCUS26751</name>
</gene>
<accession>A0ABN8ZVJ6</accession>
<reference evidence="2" key="1">
    <citation type="submission" date="2023-04" db="EMBL/GenBank/DDBJ databases">
        <authorList>
            <consortium name="ELIXIR-Norway"/>
        </authorList>
    </citation>
    <scope>NUCLEOTIDE SEQUENCE [LARGE SCALE GENOMIC DNA]</scope>
</reference>
<name>A0ABN8ZVJ6_RANTA</name>
<protein>
    <submittedName>
        <fullName evidence="2">Uncharacterized protein</fullName>
    </submittedName>
</protein>
<keyword evidence="3" id="KW-1185">Reference proteome</keyword>
<feature type="compositionally biased region" description="Basic and acidic residues" evidence="1">
    <location>
        <begin position="96"/>
        <end position="107"/>
    </location>
</feature>
<dbReference type="Proteomes" id="UP001176941">
    <property type="component" value="Chromosome 7"/>
</dbReference>
<sequence>MGTGGEAECRRKPGTLWAALLFASTTRTDVPQPRPQHQAYAVWFPALRGPHRHPCSQATSAESARAPGHQRQSQPPPGRQPQGRPHRARGVGGEPRVPRREAGEEGRSATASGPLAGLDWQRAGLRAAGARRTRKVTREVARCLAVCLQRAPPLSTRLYNLTHNWP</sequence>
<dbReference type="EMBL" id="OX459943">
    <property type="protein sequence ID" value="CAI9177789.1"/>
    <property type="molecule type" value="Genomic_DNA"/>
</dbReference>
<organism evidence="2 3">
    <name type="scientific">Rangifer tarandus platyrhynchus</name>
    <name type="common">Svalbard reindeer</name>
    <dbReference type="NCBI Taxonomy" id="3082113"/>
    <lineage>
        <taxon>Eukaryota</taxon>
        <taxon>Metazoa</taxon>
        <taxon>Chordata</taxon>
        <taxon>Craniata</taxon>
        <taxon>Vertebrata</taxon>
        <taxon>Euteleostomi</taxon>
        <taxon>Mammalia</taxon>
        <taxon>Eutheria</taxon>
        <taxon>Laurasiatheria</taxon>
        <taxon>Artiodactyla</taxon>
        <taxon>Ruminantia</taxon>
        <taxon>Pecora</taxon>
        <taxon>Cervidae</taxon>
        <taxon>Odocoileinae</taxon>
        <taxon>Rangifer</taxon>
    </lineage>
</organism>
<evidence type="ECO:0000256" key="1">
    <source>
        <dbReference type="SAM" id="MobiDB-lite"/>
    </source>
</evidence>
<evidence type="ECO:0000313" key="3">
    <source>
        <dbReference type="Proteomes" id="UP001176941"/>
    </source>
</evidence>